<evidence type="ECO:0000256" key="2">
    <source>
        <dbReference type="ARBA" id="ARBA00005262"/>
    </source>
</evidence>
<evidence type="ECO:0000256" key="4">
    <source>
        <dbReference type="ARBA" id="ARBA00022692"/>
    </source>
</evidence>
<evidence type="ECO:0000256" key="3">
    <source>
        <dbReference type="ARBA" id="ARBA00022475"/>
    </source>
</evidence>
<feature type="region of interest" description="Disordered" evidence="7">
    <location>
        <begin position="1"/>
        <end position="34"/>
    </location>
</feature>
<feature type="transmembrane region" description="Helical" evidence="8">
    <location>
        <begin position="431"/>
        <end position="449"/>
    </location>
</feature>
<evidence type="ECO:0000256" key="8">
    <source>
        <dbReference type="SAM" id="Phobius"/>
    </source>
</evidence>
<evidence type="ECO:0000313" key="10">
    <source>
        <dbReference type="Proteomes" id="UP000009173"/>
    </source>
</evidence>
<evidence type="ECO:0000256" key="7">
    <source>
        <dbReference type="SAM" id="MobiDB-lite"/>
    </source>
</evidence>
<feature type="transmembrane region" description="Helical" evidence="8">
    <location>
        <begin position="257"/>
        <end position="278"/>
    </location>
</feature>
<organism evidence="9 10">
    <name type="scientific">Nitratidesulfovibrio vulgaris (strain DP4)</name>
    <name type="common">Desulfovibrio vulgaris</name>
    <dbReference type="NCBI Taxonomy" id="391774"/>
    <lineage>
        <taxon>Bacteria</taxon>
        <taxon>Pseudomonadati</taxon>
        <taxon>Thermodesulfobacteriota</taxon>
        <taxon>Desulfovibrionia</taxon>
        <taxon>Desulfovibrionales</taxon>
        <taxon>Desulfovibrionaceae</taxon>
        <taxon>Nitratidesulfovibrio</taxon>
    </lineage>
</organism>
<dbReference type="InterPro" id="IPR003370">
    <property type="entry name" value="Chromate_transpt"/>
</dbReference>
<reference evidence="10" key="1">
    <citation type="journal article" date="2009" name="Environ. Microbiol.">
        <title>Contribution of mobile genetic elements to Desulfovibrio vulgaris genome plasticity.</title>
        <authorList>
            <person name="Walker C.B."/>
            <person name="Stolyar S."/>
            <person name="Chivian D."/>
            <person name="Pinel N."/>
            <person name="Gabster J.A."/>
            <person name="Dehal P.S."/>
            <person name="He Z."/>
            <person name="Yang Z.K."/>
            <person name="Yen H.C."/>
            <person name="Zhou J."/>
            <person name="Wall J.D."/>
            <person name="Hazen T.C."/>
            <person name="Arkin A.P."/>
            <person name="Stahl D.A."/>
        </authorList>
    </citation>
    <scope>NUCLEOTIDE SEQUENCE [LARGE SCALE GENOMIC DNA]</scope>
    <source>
        <strain evidence="10">DP4</strain>
    </source>
</reference>
<dbReference type="Pfam" id="PF02417">
    <property type="entry name" value="Chromate_transp"/>
    <property type="match status" value="2"/>
</dbReference>
<keyword evidence="4 8" id="KW-0812">Transmembrane</keyword>
<name>A0A0H3AAU9_NITV4</name>
<feature type="transmembrane region" description="Helical" evidence="8">
    <location>
        <begin position="128"/>
        <end position="151"/>
    </location>
</feature>
<evidence type="ECO:0000256" key="6">
    <source>
        <dbReference type="ARBA" id="ARBA00023136"/>
    </source>
</evidence>
<dbReference type="NCBIfam" id="TIGR00937">
    <property type="entry name" value="2A51"/>
    <property type="match status" value="1"/>
</dbReference>
<dbReference type="InterPro" id="IPR014047">
    <property type="entry name" value="Chr_Tranpt_l_chain"/>
</dbReference>
<proteinExistence type="inferred from homology"/>
<protein>
    <submittedName>
        <fullName evidence="9">Chromate transporter, chromate ion transporter (CHR) family</fullName>
    </submittedName>
</protein>
<accession>A0A0H3AAU9</accession>
<evidence type="ECO:0000313" key="9">
    <source>
        <dbReference type="EMBL" id="ABM29524.1"/>
    </source>
</evidence>
<dbReference type="HOGENOM" id="CLU_018106_0_0_7"/>
<feature type="transmembrane region" description="Helical" evidence="8">
    <location>
        <begin position="390"/>
        <end position="411"/>
    </location>
</feature>
<dbReference type="EMBL" id="CP000527">
    <property type="protein sequence ID" value="ABM29524.1"/>
    <property type="molecule type" value="Genomic_DNA"/>
</dbReference>
<comment type="subcellular location">
    <subcellularLocation>
        <location evidence="1">Cell membrane</location>
        <topology evidence="1">Multi-pass membrane protein</topology>
    </subcellularLocation>
</comment>
<dbReference type="PIRSF" id="PIRSF004810">
    <property type="entry name" value="ChrA"/>
    <property type="match status" value="1"/>
</dbReference>
<dbReference type="GO" id="GO:0005886">
    <property type="term" value="C:plasma membrane"/>
    <property type="evidence" value="ECO:0007669"/>
    <property type="project" value="UniProtKB-SubCell"/>
</dbReference>
<evidence type="ECO:0000256" key="1">
    <source>
        <dbReference type="ARBA" id="ARBA00004651"/>
    </source>
</evidence>
<gene>
    <name evidence="9" type="ordered locus">Dvul_2508</name>
</gene>
<feature type="transmembrane region" description="Helical" evidence="8">
    <location>
        <begin position="163"/>
        <end position="182"/>
    </location>
</feature>
<comment type="similarity">
    <text evidence="2">Belongs to the chromate ion transporter (CHR) (TC 2.A.51) family.</text>
</comment>
<feature type="transmembrane region" description="Helical" evidence="8">
    <location>
        <begin position="57"/>
        <end position="77"/>
    </location>
</feature>
<dbReference type="InterPro" id="IPR052518">
    <property type="entry name" value="CHR_Transporter"/>
</dbReference>
<dbReference type="PANTHER" id="PTHR43663">
    <property type="entry name" value="CHROMATE TRANSPORT PROTEIN-RELATED"/>
    <property type="match status" value="1"/>
</dbReference>
<sequence length="450" mass="47489">MAATAQHAGHHAPPEGQGPCGRDTNEIAKGDATGTAAVANAASPQPDDAPHRPPGHAALFLSFLRVGLTAFGGPAMLPHVRRMVVERRRWLDEKSFKATVAICQAVPGATVMQVSAHCGLKLRGVPGMLTAFAGFVLPAFAMITTLAALYWQNHELPAFQHAFTGIKAVTLAIMVHGGMDFAVRYLRSWADRVIALAVCGLALLELHPLLPLGLAVAAGLLVYREEDVPVPQPCTKTAQTMPDAGCPRESRNFRKGAIRLTAGLALTLTFLVVLALAAPRLYELAVSMMRTDLVAFGGALASLPVMRHEVVELRGWMPDSAFLDGIAIGQVTPGPIIMASAFIGWRVDQLLGAVIAAVSIFTPSLLFLLTADTLVSLVERSRLYHRGVRASLAALSGLLFSLVVAVVRSLPPEPLPALLAIGGFVALWRKVDPGIVVIGAAAISVLSALL</sequence>
<dbReference type="AlphaFoldDB" id="A0A0H3AAU9"/>
<dbReference type="RefSeq" id="WP_011792898.1">
    <property type="nucleotide sequence ID" value="NC_008751.1"/>
</dbReference>
<dbReference type="Proteomes" id="UP000009173">
    <property type="component" value="Chromosome"/>
</dbReference>
<dbReference type="KEGG" id="dvl:Dvul_2508"/>
<keyword evidence="3" id="KW-1003">Cell membrane</keyword>
<keyword evidence="6 8" id="KW-0472">Membrane</keyword>
<dbReference type="PANTHER" id="PTHR43663:SF1">
    <property type="entry name" value="CHROMATE TRANSPORTER"/>
    <property type="match status" value="1"/>
</dbReference>
<keyword evidence="5 8" id="KW-1133">Transmembrane helix</keyword>
<feature type="transmembrane region" description="Helical" evidence="8">
    <location>
        <begin position="351"/>
        <end position="378"/>
    </location>
</feature>
<dbReference type="GO" id="GO:0015109">
    <property type="term" value="F:chromate transmembrane transporter activity"/>
    <property type="evidence" value="ECO:0007669"/>
    <property type="project" value="InterPro"/>
</dbReference>
<evidence type="ECO:0000256" key="5">
    <source>
        <dbReference type="ARBA" id="ARBA00022989"/>
    </source>
</evidence>